<evidence type="ECO:0000256" key="1">
    <source>
        <dbReference type="ARBA" id="ARBA00022741"/>
    </source>
</evidence>
<dbReference type="InterPro" id="IPR027417">
    <property type="entry name" value="P-loop_NTPase"/>
</dbReference>
<evidence type="ECO:0000313" key="8">
    <source>
        <dbReference type="Proteomes" id="UP000005237"/>
    </source>
</evidence>
<feature type="domain" description="Helicase C-terminal" evidence="6">
    <location>
        <begin position="73"/>
        <end position="277"/>
    </location>
</feature>
<dbReference type="InterPro" id="IPR048392">
    <property type="entry name" value="MTR4-like_stalk"/>
</dbReference>
<evidence type="ECO:0000313" key="7">
    <source>
        <dbReference type="EnsemblMetazoa" id="CJA17742b.1"/>
    </source>
</evidence>
<dbReference type="InterPro" id="IPR012961">
    <property type="entry name" value="Ski2/MTR4_C"/>
</dbReference>
<name>A0A8R1E1U8_CAEJA</name>
<dbReference type="PROSITE" id="PS51194">
    <property type="entry name" value="HELICASE_CTER"/>
    <property type="match status" value="1"/>
</dbReference>
<keyword evidence="2" id="KW-0378">Hydrolase</keyword>
<keyword evidence="5" id="KW-0175">Coiled coil</keyword>
<evidence type="ECO:0000256" key="2">
    <source>
        <dbReference type="ARBA" id="ARBA00022801"/>
    </source>
</evidence>
<dbReference type="Pfam" id="PF13234">
    <property type="entry name" value="MTR4_beta-barrel"/>
    <property type="match status" value="1"/>
</dbReference>
<dbReference type="Gene3D" id="1.10.3380.30">
    <property type="match status" value="1"/>
</dbReference>
<dbReference type="SMART" id="SM00490">
    <property type="entry name" value="HELICc"/>
    <property type="match status" value="1"/>
</dbReference>
<evidence type="ECO:0000256" key="5">
    <source>
        <dbReference type="SAM" id="Coils"/>
    </source>
</evidence>
<dbReference type="PANTHER" id="PTHR12131:SF7">
    <property type="entry name" value="EXOSOME RNA HELICASE MTR4"/>
    <property type="match status" value="1"/>
</dbReference>
<dbReference type="Pfam" id="PF00271">
    <property type="entry name" value="Helicase_C"/>
    <property type="match status" value="1"/>
</dbReference>
<evidence type="ECO:0000256" key="4">
    <source>
        <dbReference type="ARBA" id="ARBA00022840"/>
    </source>
</evidence>
<protein>
    <submittedName>
        <fullName evidence="7">Helicase C-terminal domain-containing protein</fullName>
    </submittedName>
</protein>
<sequence>MGGPYQAATRKCCLHGLSSHSTSALYLSSWWRGNGEFREDKFKDAMSGLATAGDSAGGFQRRRTGGATQGDSNVLKIIRSVSANDGLNCIVFSFSRKECEAYAISLKDLDFNKEHEKGMVKSVYENAISQLSPEDRQLPQILNILPLLKRGIGVHHSGLMPILKETIEILFGEGLVKVLFATETFSMGLNMPARTVVFTSARKFDGTDNRYITSGEYIQMAGRAGRRGKDDRGTVILMVDSAMSADDAKQIIKGATDPLNSQFRLTYNMVLNLMRVEGMAVGWIIQNSFHQFQSYDKIPELDKKIEIAFKKVSSFNLPWENEMRTYVDLQNQLEVTRARIIQIMREPRNLVGFLHAGRLLKIKSGDRDFKWGILNQFKKEINPDDRNESIYICDVLVAVDANARFDPSNPATLVPGFDLKKRKWIRVPMTTDRITALSAVRLKIPADVDKPDGQMRLDGVMTAAMDRLGAQVPLLDPVTDMGIKSAEMRELVERENSLKQRLETHSMTKRDNFSDLQAEFERKVDVQKELDSLKVERKKMQSTLHLDELDNRKRVLRRLEYLKKDDSLQLKGRVACELSASDELILTEMLLKGVFNSLDVAQCAALLSCFVFQDNCAAPKLGKELQGCLSELHRGGAEKGRSLHELVNKSVPTGL</sequence>
<keyword evidence="3" id="KW-0347">Helicase</keyword>
<accession>A0A8R1E1U8</accession>
<proteinExistence type="predicted"/>
<dbReference type="InterPro" id="IPR025696">
    <property type="entry name" value="Beta-barrel_MTR4"/>
</dbReference>
<dbReference type="GO" id="GO:0016787">
    <property type="term" value="F:hydrolase activity"/>
    <property type="evidence" value="ECO:0007669"/>
    <property type="project" value="UniProtKB-KW"/>
</dbReference>
<evidence type="ECO:0000259" key="6">
    <source>
        <dbReference type="PROSITE" id="PS51194"/>
    </source>
</evidence>
<dbReference type="SMART" id="SM01142">
    <property type="entry name" value="DSHCT"/>
    <property type="match status" value="1"/>
</dbReference>
<dbReference type="Pfam" id="PF08148">
    <property type="entry name" value="DSHCT"/>
    <property type="match status" value="1"/>
</dbReference>
<dbReference type="GO" id="GO:0005524">
    <property type="term" value="F:ATP binding"/>
    <property type="evidence" value="ECO:0007669"/>
    <property type="project" value="UniProtKB-KW"/>
</dbReference>
<feature type="coiled-coil region" evidence="5">
    <location>
        <begin position="516"/>
        <end position="543"/>
    </location>
</feature>
<keyword evidence="4" id="KW-0067">ATP-binding</keyword>
<keyword evidence="1" id="KW-0547">Nucleotide-binding</keyword>
<keyword evidence="8" id="KW-1185">Reference proteome</keyword>
<dbReference type="GO" id="GO:0004386">
    <property type="term" value="F:helicase activity"/>
    <property type="evidence" value="ECO:0007669"/>
    <property type="project" value="UniProtKB-KW"/>
</dbReference>
<dbReference type="PANTHER" id="PTHR12131">
    <property type="entry name" value="ATP-DEPENDENT RNA AND DNA HELICASE"/>
    <property type="match status" value="1"/>
</dbReference>
<dbReference type="GO" id="GO:0005634">
    <property type="term" value="C:nucleus"/>
    <property type="evidence" value="ECO:0007669"/>
    <property type="project" value="TreeGrafter"/>
</dbReference>
<dbReference type="InterPro" id="IPR050699">
    <property type="entry name" value="RNA-DNA_Helicase"/>
</dbReference>
<dbReference type="CDD" id="cd18795">
    <property type="entry name" value="SF2_C_Ski2"/>
    <property type="match status" value="1"/>
</dbReference>
<reference evidence="7" key="2">
    <citation type="submission" date="2022-06" db="UniProtKB">
        <authorList>
            <consortium name="EnsemblMetazoa"/>
        </authorList>
    </citation>
    <scope>IDENTIFICATION</scope>
    <source>
        <strain evidence="7">DF5081</strain>
    </source>
</reference>
<dbReference type="AlphaFoldDB" id="A0A8R1E1U8"/>
<dbReference type="GO" id="GO:0000460">
    <property type="term" value="P:maturation of 5.8S rRNA"/>
    <property type="evidence" value="ECO:0007669"/>
    <property type="project" value="TreeGrafter"/>
</dbReference>
<dbReference type="Gene3D" id="3.40.50.300">
    <property type="entry name" value="P-loop containing nucleotide triphosphate hydrolases"/>
    <property type="match status" value="1"/>
</dbReference>
<dbReference type="EnsemblMetazoa" id="CJA17742b.1">
    <property type="protein sequence ID" value="CJA17742b.1"/>
    <property type="gene ID" value="WBGene00136946"/>
</dbReference>
<dbReference type="InterPro" id="IPR001650">
    <property type="entry name" value="Helicase_C-like"/>
</dbReference>
<dbReference type="Proteomes" id="UP000005237">
    <property type="component" value="Unassembled WGS sequence"/>
</dbReference>
<organism evidence="7 8">
    <name type="scientific">Caenorhabditis japonica</name>
    <dbReference type="NCBI Taxonomy" id="281687"/>
    <lineage>
        <taxon>Eukaryota</taxon>
        <taxon>Metazoa</taxon>
        <taxon>Ecdysozoa</taxon>
        <taxon>Nematoda</taxon>
        <taxon>Chromadorea</taxon>
        <taxon>Rhabditida</taxon>
        <taxon>Rhabditina</taxon>
        <taxon>Rhabditomorpha</taxon>
        <taxon>Rhabditoidea</taxon>
        <taxon>Rhabditidae</taxon>
        <taxon>Peloderinae</taxon>
        <taxon>Caenorhabditis</taxon>
    </lineage>
</organism>
<dbReference type="Gene3D" id="2.40.30.300">
    <property type="match status" value="1"/>
</dbReference>
<dbReference type="Pfam" id="PF21408">
    <property type="entry name" value="MTR4-like_stalk"/>
    <property type="match status" value="1"/>
</dbReference>
<evidence type="ECO:0000256" key="3">
    <source>
        <dbReference type="ARBA" id="ARBA00022806"/>
    </source>
</evidence>
<dbReference type="SUPFAM" id="SSF52540">
    <property type="entry name" value="P-loop containing nucleoside triphosphate hydrolases"/>
    <property type="match status" value="1"/>
</dbReference>
<dbReference type="FunFam" id="3.40.50.300:FF:000141">
    <property type="entry name" value="ATP-dependent RNA helicase DOB1"/>
    <property type="match status" value="1"/>
</dbReference>
<reference evidence="8" key="1">
    <citation type="submission" date="2010-08" db="EMBL/GenBank/DDBJ databases">
        <authorList>
            <consortium name="Caenorhabditis japonica Sequencing Consortium"/>
            <person name="Wilson R.K."/>
        </authorList>
    </citation>
    <scope>NUCLEOTIDE SEQUENCE [LARGE SCALE GENOMIC DNA]</scope>
    <source>
        <strain evidence="8">DF5081</strain>
    </source>
</reference>